<evidence type="ECO:0000256" key="12">
    <source>
        <dbReference type="RuleBase" id="RU003357"/>
    </source>
</evidence>
<keyword evidence="16" id="KW-0675">Receptor</keyword>
<dbReference type="InterPro" id="IPR039426">
    <property type="entry name" value="TonB-dep_rcpt-like"/>
</dbReference>
<gene>
    <name evidence="16" type="ORF">GCM10009096_02410</name>
</gene>
<keyword evidence="4" id="KW-0410">Iron transport</keyword>
<feature type="signal peptide" evidence="13">
    <location>
        <begin position="1"/>
        <end position="26"/>
    </location>
</feature>
<evidence type="ECO:0000256" key="3">
    <source>
        <dbReference type="ARBA" id="ARBA00022452"/>
    </source>
</evidence>
<keyword evidence="13" id="KW-0732">Signal</keyword>
<evidence type="ECO:0000256" key="4">
    <source>
        <dbReference type="ARBA" id="ARBA00022496"/>
    </source>
</evidence>
<name>A0ABP3JW59_9SPHN</name>
<evidence type="ECO:0000256" key="2">
    <source>
        <dbReference type="ARBA" id="ARBA00022448"/>
    </source>
</evidence>
<proteinExistence type="inferred from homology"/>
<evidence type="ECO:0000256" key="7">
    <source>
        <dbReference type="ARBA" id="ARBA00023065"/>
    </source>
</evidence>
<keyword evidence="6" id="KW-0408">Iron</keyword>
<keyword evidence="3 11" id="KW-1134">Transmembrane beta strand</keyword>
<dbReference type="EMBL" id="BAAAEM010000002">
    <property type="protein sequence ID" value="GAA0465352.1"/>
    <property type="molecule type" value="Genomic_DNA"/>
</dbReference>
<evidence type="ECO:0000313" key="16">
    <source>
        <dbReference type="EMBL" id="GAA0465352.1"/>
    </source>
</evidence>
<dbReference type="InterPro" id="IPR036942">
    <property type="entry name" value="Beta-barrel_TonB_sf"/>
</dbReference>
<evidence type="ECO:0000259" key="15">
    <source>
        <dbReference type="Pfam" id="PF07715"/>
    </source>
</evidence>
<evidence type="ECO:0000256" key="5">
    <source>
        <dbReference type="ARBA" id="ARBA00022692"/>
    </source>
</evidence>
<dbReference type="PANTHER" id="PTHR32552:SF81">
    <property type="entry name" value="TONB-DEPENDENT OUTER MEMBRANE RECEPTOR"/>
    <property type="match status" value="1"/>
</dbReference>
<evidence type="ECO:0000256" key="8">
    <source>
        <dbReference type="ARBA" id="ARBA00023077"/>
    </source>
</evidence>
<keyword evidence="7" id="KW-0406">Ion transport</keyword>
<dbReference type="InterPro" id="IPR037066">
    <property type="entry name" value="Plug_dom_sf"/>
</dbReference>
<evidence type="ECO:0000313" key="17">
    <source>
        <dbReference type="Proteomes" id="UP001500713"/>
    </source>
</evidence>
<organism evidence="16 17">
    <name type="scientific">Parasphingorhabdus litoris</name>
    <dbReference type="NCBI Taxonomy" id="394733"/>
    <lineage>
        <taxon>Bacteria</taxon>
        <taxon>Pseudomonadati</taxon>
        <taxon>Pseudomonadota</taxon>
        <taxon>Alphaproteobacteria</taxon>
        <taxon>Sphingomonadales</taxon>
        <taxon>Sphingomonadaceae</taxon>
        <taxon>Parasphingorhabdus</taxon>
    </lineage>
</organism>
<feature type="domain" description="TonB-dependent receptor plug" evidence="15">
    <location>
        <begin position="51"/>
        <end position="159"/>
    </location>
</feature>
<evidence type="ECO:0000256" key="9">
    <source>
        <dbReference type="ARBA" id="ARBA00023136"/>
    </source>
</evidence>
<dbReference type="PANTHER" id="PTHR32552">
    <property type="entry name" value="FERRICHROME IRON RECEPTOR-RELATED"/>
    <property type="match status" value="1"/>
</dbReference>
<evidence type="ECO:0000256" key="13">
    <source>
        <dbReference type="SAM" id="SignalP"/>
    </source>
</evidence>
<feature type="chain" id="PRO_5047042986" evidence="13">
    <location>
        <begin position="27"/>
        <end position="837"/>
    </location>
</feature>
<comment type="similarity">
    <text evidence="11 12">Belongs to the TonB-dependent receptor family.</text>
</comment>
<feature type="domain" description="TonB-dependent receptor-like beta-barrel" evidence="14">
    <location>
        <begin position="295"/>
        <end position="800"/>
    </location>
</feature>
<dbReference type="PROSITE" id="PS52016">
    <property type="entry name" value="TONB_DEPENDENT_REC_3"/>
    <property type="match status" value="1"/>
</dbReference>
<evidence type="ECO:0000256" key="10">
    <source>
        <dbReference type="ARBA" id="ARBA00023237"/>
    </source>
</evidence>
<reference evidence="17" key="1">
    <citation type="journal article" date="2019" name="Int. J. Syst. Evol. Microbiol.">
        <title>The Global Catalogue of Microorganisms (GCM) 10K type strain sequencing project: providing services to taxonomists for standard genome sequencing and annotation.</title>
        <authorList>
            <consortium name="The Broad Institute Genomics Platform"/>
            <consortium name="The Broad Institute Genome Sequencing Center for Infectious Disease"/>
            <person name="Wu L."/>
            <person name="Ma J."/>
        </authorList>
    </citation>
    <scope>NUCLEOTIDE SEQUENCE [LARGE SCALE GENOMIC DNA]</scope>
    <source>
        <strain evidence="17">JCM 14162</strain>
    </source>
</reference>
<sequence>MKIVNRAMLAGVSSVALCAAPSAAFAQDADNEETFDDNLIVVTASKRQATLQETPIAVSVTTAAQIEDAQVRDLIDLQTLTPSLRVSQTSLSSVTNFIIRGFGNGGANPGIEPSVGVFIDGVYRSRAAAQISDLPDLERVEVLSGPQSTLFGKNASAGIISIVTQEPQFEFGGVAELSYGNYDAVAAKASITGPLSDTLAFSLGGSYNRRDGYIEDIIINQDINNRNRWGVRGQLLFQPNPDVSFRLIADYDKIDEVCCGATNVVDGPTGAIVRAVGGQFIPNDGLSLQSTVNFAPTNKIENYGVSLQTDWSAGAIDMTGIGAYRRSDSFVNQDSDFTSLNSIGTNINTVDIQTYTGELRAASDFDGPLNFLVGGFLFHETIDQGAEFGNGEGFVLFANAATGGAYSALEPTLRALIPDIPEGSFGGVGQGRMLDYDYENTSFSIFGQLDFEITDGLTLTVGANYTEDKKQVVSNNISTDVFSGIDLVQAGFNAAIAQGATPAQASVLASDLDTNPFLALRGLQFNPPYLNFPNAVEDGRTDDKDLSYTFRLAYNASDNLSLYATYATGFKASSFNLSNDSRPFAADFVPGSPFQSPPPAASPIRDAGLAVPNLRTGSRFAGPEESELYEIGIKGRWDGFSFNLALFDQTLEGFQANVFTGTGFILGNADEQSVRGFELDASISPIPELTFTAGVTYLDSVFDSFPDGNALSPNFTVIPADLSGERPAGVPEWSVVVGGTYTVVIGDSTSLRFHTDYQMESNVALVNGLSNFKRAVENLNASVTLGLSNGLELSLWGRNLTDAAYLNAVSPAVGQPGSLVGFRNQPRTYGGLVRFRF</sequence>
<dbReference type="Pfam" id="PF00593">
    <property type="entry name" value="TonB_dep_Rec_b-barrel"/>
    <property type="match status" value="1"/>
</dbReference>
<dbReference type="InterPro" id="IPR000531">
    <property type="entry name" value="Beta-barrel_TonB"/>
</dbReference>
<evidence type="ECO:0000256" key="6">
    <source>
        <dbReference type="ARBA" id="ARBA00023004"/>
    </source>
</evidence>
<keyword evidence="9 11" id="KW-0472">Membrane</keyword>
<accession>A0ABP3JW59</accession>
<dbReference type="Pfam" id="PF07715">
    <property type="entry name" value="Plug"/>
    <property type="match status" value="1"/>
</dbReference>
<dbReference type="RefSeq" id="WP_229954205.1">
    <property type="nucleotide sequence ID" value="NZ_BAAAEM010000002.1"/>
</dbReference>
<keyword evidence="5 11" id="KW-0812">Transmembrane</keyword>
<evidence type="ECO:0000256" key="1">
    <source>
        <dbReference type="ARBA" id="ARBA00004571"/>
    </source>
</evidence>
<comment type="caution">
    <text evidence="16">The sequence shown here is derived from an EMBL/GenBank/DDBJ whole genome shotgun (WGS) entry which is preliminary data.</text>
</comment>
<evidence type="ECO:0000259" key="14">
    <source>
        <dbReference type="Pfam" id="PF00593"/>
    </source>
</evidence>
<evidence type="ECO:0000256" key="11">
    <source>
        <dbReference type="PROSITE-ProRule" id="PRU01360"/>
    </source>
</evidence>
<keyword evidence="17" id="KW-1185">Reference proteome</keyword>
<keyword evidence="8 12" id="KW-0798">TonB box</keyword>
<dbReference type="Gene3D" id="2.170.130.10">
    <property type="entry name" value="TonB-dependent receptor, plug domain"/>
    <property type="match status" value="1"/>
</dbReference>
<comment type="subcellular location">
    <subcellularLocation>
        <location evidence="1 11">Cell outer membrane</location>
        <topology evidence="1 11">Multi-pass membrane protein</topology>
    </subcellularLocation>
</comment>
<keyword evidence="10 11" id="KW-0998">Cell outer membrane</keyword>
<dbReference type="InterPro" id="IPR012910">
    <property type="entry name" value="Plug_dom"/>
</dbReference>
<dbReference type="SUPFAM" id="SSF56935">
    <property type="entry name" value="Porins"/>
    <property type="match status" value="1"/>
</dbReference>
<protein>
    <submittedName>
        <fullName evidence="16">TonB-dependent receptor</fullName>
    </submittedName>
</protein>
<dbReference type="Gene3D" id="2.40.170.20">
    <property type="entry name" value="TonB-dependent receptor, beta-barrel domain"/>
    <property type="match status" value="1"/>
</dbReference>
<dbReference type="Proteomes" id="UP001500713">
    <property type="component" value="Unassembled WGS sequence"/>
</dbReference>
<keyword evidence="2 11" id="KW-0813">Transport</keyword>